<proteinExistence type="predicted"/>
<dbReference type="Proteomes" id="UP000070089">
    <property type="component" value="Unassembled WGS sequence"/>
</dbReference>
<organism evidence="1 2">
    <name type="scientific">Giardia duodenalis assemblage B</name>
    <dbReference type="NCBI Taxonomy" id="1394984"/>
    <lineage>
        <taxon>Eukaryota</taxon>
        <taxon>Metamonada</taxon>
        <taxon>Diplomonadida</taxon>
        <taxon>Hexamitidae</taxon>
        <taxon>Giardiinae</taxon>
        <taxon>Giardia</taxon>
    </lineage>
</organism>
<gene>
    <name evidence="1" type="ORF">QR46_4402</name>
</gene>
<reference evidence="1 2" key="1">
    <citation type="journal article" date="2015" name="Mol. Biochem. Parasitol.">
        <title>Identification of polymorphic genes for use in assemblage B genotyping assays through comparative genomics of multiple assemblage B Giardia duodenalis isolates.</title>
        <authorList>
            <person name="Wielinga C."/>
            <person name="Thompson R.C."/>
            <person name="Monis P."/>
            <person name="Ryan U."/>
        </authorList>
    </citation>
    <scope>NUCLEOTIDE SEQUENCE [LARGE SCALE GENOMIC DNA]</scope>
    <source>
        <strain evidence="1 2">BAH15c1</strain>
    </source>
</reference>
<evidence type="ECO:0000313" key="1">
    <source>
        <dbReference type="EMBL" id="KWX11628.1"/>
    </source>
</evidence>
<dbReference type="OrthoDB" id="10255897at2759"/>
<dbReference type="AlphaFoldDB" id="A0A132NNP0"/>
<name>A0A132NNP0_GIAIN</name>
<comment type="caution">
    <text evidence="1">The sequence shown here is derived from an EMBL/GenBank/DDBJ whole genome shotgun (WGS) entry which is preliminary data.</text>
</comment>
<dbReference type="EMBL" id="JXTI01000168">
    <property type="protein sequence ID" value="KWX11628.1"/>
    <property type="molecule type" value="Genomic_DNA"/>
</dbReference>
<accession>A0A132NNP0</accession>
<dbReference type="VEuPathDB" id="GiardiaDB:QR46_4402"/>
<evidence type="ECO:0000313" key="2">
    <source>
        <dbReference type="Proteomes" id="UP000070089"/>
    </source>
</evidence>
<sequence length="355" mass="39300">MLGMNCHPTLIKVQTLLVFFLGPVLLGLLMGGVIGGTLSKTYQTNFAFARYRHLLPSDHTFSYINSSDLPVELKSVSPDMPLYYEVNCHGVTRHMIHYNIYRCRLSDATVETPRTMRFSGRRQMQYEIDLWEDPRVLETILRRTQISDHEAVEPFLLGFTNTGSEEVVLRGISLNGSSVLEKQIPVSASVDVDYFTYPRVILSSQTRSVTVDIANIPNVASAGCSPLATVDTLCADNKRIRASLSLTLQDLNSDADTSFILLKDAVMADHFDNGVMLALNLTSKGPLLRWEIVIISVTLGIIGFCALHCSSCAIINLLYRTSDPLAAHHGMGTLDKNEASHLFTEADSYSCGPYE</sequence>
<protein>
    <submittedName>
        <fullName evidence="1">Uncharacterized protein</fullName>
    </submittedName>
</protein>